<name>A0A426TCF1_STRSU</name>
<sequence>MTRVDYLKQLEQALNKLNPTAKQEALDYFQEYFDDRNDDQATISELGDPISAAQEIIANLPEDALIENQEPLRVDLTWDWKNFFKNFSFKDTKPLDFETVETPLPNFQRLNLQLEDQTLIIESWDKDSASLLSPASLDGNYQPFTFCLDGDTLLLSSMEIPKGFRIAYSDSRQKTVLKVPQKPALHTADVRLTDANLVINNLTVDRLTVTETSDSNLSFKHITAQNWIMEAKDINLTCKDSSCSTLDWQTADCNLMLTGLNLGKGHVEIADCHLSMNQSTWQGELALEIEDSVVTLGMSQKSNLLAETDDSLLHLPQEIAAHLERDDDWLHLEYLLEGITPTLILDASDSSITVK</sequence>
<reference evidence="2 3" key="1">
    <citation type="submission" date="2018-11" db="EMBL/GenBank/DDBJ databases">
        <authorList>
            <person name="Stevens M.J."/>
            <person name="Cernela N."/>
            <person name="Spoerry Serrano N."/>
            <person name="Schmitt S."/>
            <person name="Schrenzel J."/>
            <person name="Stephan R."/>
        </authorList>
    </citation>
    <scope>NUCLEOTIDE SEQUENCE [LARGE SCALE GENOMIC DNA]</scope>
    <source>
        <strain evidence="2 3">PP422</strain>
    </source>
</reference>
<proteinExistence type="predicted"/>
<dbReference type="Pfam" id="PF22564">
    <property type="entry name" value="HAAS"/>
    <property type="match status" value="1"/>
</dbReference>
<gene>
    <name evidence="2" type="ORF">EI998_07900</name>
</gene>
<comment type="caution">
    <text evidence="2">The sequence shown here is derived from an EMBL/GenBank/DDBJ whole genome shotgun (WGS) entry which is preliminary data.</text>
</comment>
<evidence type="ECO:0000313" key="2">
    <source>
        <dbReference type="EMBL" id="RRR51931.1"/>
    </source>
</evidence>
<evidence type="ECO:0000313" key="3">
    <source>
        <dbReference type="Proteomes" id="UP000274117"/>
    </source>
</evidence>
<organism evidence="2 3">
    <name type="scientific">Streptococcus suis</name>
    <dbReference type="NCBI Taxonomy" id="1307"/>
    <lineage>
        <taxon>Bacteria</taxon>
        <taxon>Bacillati</taxon>
        <taxon>Bacillota</taxon>
        <taxon>Bacilli</taxon>
        <taxon>Lactobacillales</taxon>
        <taxon>Streptococcaceae</taxon>
        <taxon>Streptococcus</taxon>
    </lineage>
</organism>
<accession>A0A426TCF1</accession>
<dbReference type="RefSeq" id="WP_105111842.1">
    <property type="nucleotide sequence ID" value="NZ_POIG01000319.1"/>
</dbReference>
<dbReference type="AlphaFoldDB" id="A0A426TCF1"/>
<feature type="domain" description="DUF4097" evidence="1">
    <location>
        <begin position="133"/>
        <end position="317"/>
    </location>
</feature>
<evidence type="ECO:0000259" key="1">
    <source>
        <dbReference type="Pfam" id="PF13349"/>
    </source>
</evidence>
<dbReference type="InterPro" id="IPR025164">
    <property type="entry name" value="Toastrack_DUF4097"/>
</dbReference>
<dbReference type="Pfam" id="PF13349">
    <property type="entry name" value="DUF4097"/>
    <property type="match status" value="1"/>
</dbReference>
<dbReference type="EMBL" id="RSDO01000013">
    <property type="protein sequence ID" value="RRR51931.1"/>
    <property type="molecule type" value="Genomic_DNA"/>
</dbReference>
<reference evidence="2 3" key="2">
    <citation type="submission" date="2018-12" db="EMBL/GenBank/DDBJ databases">
        <title>Whole-genome sequences of fifteen clinical Streptococcus suis strains isolated from pigs between 2006 and 2018.</title>
        <authorList>
            <person name="Stevens M.J.A."/>
            <person name="Cernela N."/>
            <person name="Spoerry Serrano N."/>
            <person name="Schmitt S."/>
            <person name="Schrenzel J."/>
            <person name="Stephan R."/>
        </authorList>
    </citation>
    <scope>NUCLEOTIDE SEQUENCE [LARGE SCALE GENOMIC DNA]</scope>
    <source>
        <strain evidence="2 3">PP422</strain>
    </source>
</reference>
<protein>
    <recommendedName>
        <fullName evidence="1">DUF4097 domain-containing protein</fullName>
    </recommendedName>
</protein>
<dbReference type="Proteomes" id="UP000274117">
    <property type="component" value="Unassembled WGS sequence"/>
</dbReference>